<reference evidence="2" key="1">
    <citation type="submission" date="2021-04" db="EMBL/GenBank/DDBJ databases">
        <title>Phylogenetic analysis of Acidobacteriaceae.</title>
        <authorList>
            <person name="Qiu L."/>
            <person name="Zhang Q."/>
        </authorList>
    </citation>
    <scope>NUCLEOTIDE SEQUENCE</scope>
    <source>
        <strain evidence="2">DSM 25168</strain>
    </source>
</reference>
<protein>
    <submittedName>
        <fullName evidence="2">Class I SAM-dependent methyltransferase</fullName>
    </submittedName>
</protein>
<evidence type="ECO:0000313" key="2">
    <source>
        <dbReference type="EMBL" id="UWZ82013.1"/>
    </source>
</evidence>
<dbReference type="SUPFAM" id="SSF53335">
    <property type="entry name" value="S-adenosyl-L-methionine-dependent methyltransferases"/>
    <property type="match status" value="1"/>
</dbReference>
<dbReference type="GO" id="GO:0032259">
    <property type="term" value="P:methylation"/>
    <property type="evidence" value="ECO:0007669"/>
    <property type="project" value="UniProtKB-KW"/>
</dbReference>
<dbReference type="Proteomes" id="UP001059380">
    <property type="component" value="Chromosome"/>
</dbReference>
<dbReference type="Gene3D" id="2.20.25.110">
    <property type="entry name" value="S-adenosyl-L-methionine-dependent methyltransferases"/>
    <property type="match status" value="1"/>
</dbReference>
<keyword evidence="2" id="KW-0489">Methyltransferase</keyword>
<dbReference type="EMBL" id="CP093313">
    <property type="protein sequence ID" value="UWZ82013.1"/>
    <property type="molecule type" value="Genomic_DNA"/>
</dbReference>
<keyword evidence="2" id="KW-0808">Transferase</keyword>
<organism evidence="2 3">
    <name type="scientific">Occallatibacter riparius</name>
    <dbReference type="NCBI Taxonomy" id="1002689"/>
    <lineage>
        <taxon>Bacteria</taxon>
        <taxon>Pseudomonadati</taxon>
        <taxon>Acidobacteriota</taxon>
        <taxon>Terriglobia</taxon>
        <taxon>Terriglobales</taxon>
        <taxon>Acidobacteriaceae</taxon>
        <taxon>Occallatibacter</taxon>
    </lineage>
</organism>
<dbReference type="RefSeq" id="WP_260791037.1">
    <property type="nucleotide sequence ID" value="NZ_CP093313.1"/>
</dbReference>
<dbReference type="InterPro" id="IPR041698">
    <property type="entry name" value="Methyltransf_25"/>
</dbReference>
<dbReference type="AlphaFoldDB" id="A0A9J7BL96"/>
<feature type="domain" description="Methyltransferase" evidence="1">
    <location>
        <begin position="49"/>
        <end position="145"/>
    </location>
</feature>
<dbReference type="CDD" id="cd02440">
    <property type="entry name" value="AdoMet_MTases"/>
    <property type="match status" value="1"/>
</dbReference>
<evidence type="ECO:0000313" key="3">
    <source>
        <dbReference type="Proteomes" id="UP001059380"/>
    </source>
</evidence>
<dbReference type="Pfam" id="PF13649">
    <property type="entry name" value="Methyltransf_25"/>
    <property type="match status" value="1"/>
</dbReference>
<dbReference type="Gene3D" id="3.40.50.150">
    <property type="entry name" value="Vaccinia Virus protein VP39"/>
    <property type="match status" value="1"/>
</dbReference>
<dbReference type="InterPro" id="IPR029063">
    <property type="entry name" value="SAM-dependent_MTases_sf"/>
</dbReference>
<sequence>MREKIADFYEPLAAVYHLIFEDWDASIARQAKVVDRLIRNELGQAPLRILDCACGIGTQAIGLAQLGHLLTASDVCDAAVERAQKEAQQRGLTIAFHVSDMTGLREIEESGFDAVVALDNALPHLEKDELSAAVQTMAGKLRDSGLLLASMRDYDKLILERPSVQGPTFYGGVVDRRIVHQVWDWIAEDRYRVHMYITEKNGGAWRLHHFVGEYRAVLRNEVRDTLAEAGFDQIRWLMPEESGFYQPLLVARKQREQEAAGKRAERIG</sequence>
<dbReference type="GO" id="GO:0008168">
    <property type="term" value="F:methyltransferase activity"/>
    <property type="evidence" value="ECO:0007669"/>
    <property type="project" value="UniProtKB-KW"/>
</dbReference>
<keyword evidence="3" id="KW-1185">Reference proteome</keyword>
<gene>
    <name evidence="2" type="ORF">MOP44_15690</name>
</gene>
<name>A0A9J7BL96_9BACT</name>
<accession>A0A9J7BL96</accession>
<evidence type="ECO:0000259" key="1">
    <source>
        <dbReference type="Pfam" id="PF13649"/>
    </source>
</evidence>
<dbReference type="KEGG" id="orp:MOP44_15690"/>
<proteinExistence type="predicted"/>